<accession>A0A9P6T2P3</accession>
<evidence type="ECO:0000259" key="2">
    <source>
        <dbReference type="PROSITE" id="PS50909"/>
    </source>
</evidence>
<dbReference type="Proteomes" id="UP000703661">
    <property type="component" value="Unassembled WGS sequence"/>
</dbReference>
<dbReference type="InterPro" id="IPR004152">
    <property type="entry name" value="GAT_dom"/>
</dbReference>
<dbReference type="InterPro" id="IPR002014">
    <property type="entry name" value="VHS_dom"/>
</dbReference>
<feature type="non-terminal residue" evidence="3">
    <location>
        <position position="1"/>
    </location>
</feature>
<dbReference type="GO" id="GO:0043328">
    <property type="term" value="P:protein transport to vacuole involved in ubiquitin-dependent protein catabolic process via the multivesicular body sorting pathway"/>
    <property type="evidence" value="ECO:0007669"/>
    <property type="project" value="TreeGrafter"/>
</dbReference>
<dbReference type="PANTHER" id="PTHR47180">
    <property type="entry name" value="ADP-RIBOSYLATION FACTOR-BINDING PROTEIN GGA1-RELATED"/>
    <property type="match status" value="1"/>
</dbReference>
<dbReference type="AlphaFoldDB" id="A0A9P6T2P3"/>
<dbReference type="Gene3D" id="1.20.58.160">
    <property type="match status" value="1"/>
</dbReference>
<feature type="domain" description="VHS" evidence="1">
    <location>
        <begin position="1"/>
        <end position="37"/>
    </location>
</feature>
<dbReference type="PROSITE" id="PS50909">
    <property type="entry name" value="GAT"/>
    <property type="match status" value="1"/>
</dbReference>
<dbReference type="GO" id="GO:0006896">
    <property type="term" value="P:Golgi to vacuole transport"/>
    <property type="evidence" value="ECO:0007669"/>
    <property type="project" value="TreeGrafter"/>
</dbReference>
<dbReference type="InterPro" id="IPR041198">
    <property type="entry name" value="GGA_N-GAT"/>
</dbReference>
<dbReference type="SUPFAM" id="SSF89009">
    <property type="entry name" value="GAT-like domain"/>
    <property type="match status" value="1"/>
</dbReference>
<evidence type="ECO:0000313" key="3">
    <source>
        <dbReference type="EMBL" id="KAG0020774.1"/>
    </source>
</evidence>
<comment type="caution">
    <text evidence="3">The sequence shown here is derived from an EMBL/GenBank/DDBJ whole genome shotgun (WGS) entry which is preliminary data.</text>
</comment>
<reference evidence="3" key="1">
    <citation type="journal article" date="2020" name="Fungal Divers.">
        <title>Resolving the Mortierellaceae phylogeny through synthesis of multi-gene phylogenetics and phylogenomics.</title>
        <authorList>
            <person name="Vandepol N."/>
            <person name="Liber J."/>
            <person name="Desiro A."/>
            <person name="Na H."/>
            <person name="Kennedy M."/>
            <person name="Barry K."/>
            <person name="Grigoriev I.V."/>
            <person name="Miller A.N."/>
            <person name="O'Donnell K."/>
            <person name="Stajich J.E."/>
            <person name="Bonito G."/>
        </authorList>
    </citation>
    <scope>NUCLEOTIDE SEQUENCE</scope>
    <source>
        <strain evidence="3">NRRL 2769</strain>
    </source>
</reference>
<dbReference type="GO" id="GO:0005802">
    <property type="term" value="C:trans-Golgi network"/>
    <property type="evidence" value="ECO:0007669"/>
    <property type="project" value="TreeGrafter"/>
</dbReference>
<evidence type="ECO:0000313" key="4">
    <source>
        <dbReference type="Proteomes" id="UP000703661"/>
    </source>
</evidence>
<dbReference type="PANTHER" id="PTHR47180:SF1">
    <property type="entry name" value="ADP-RIBOSYLATION FACTOR-BINDING PROTEIN GGA1-RELATED"/>
    <property type="match status" value="1"/>
</dbReference>
<evidence type="ECO:0000259" key="1">
    <source>
        <dbReference type="PROSITE" id="PS50179"/>
    </source>
</evidence>
<feature type="domain" description="GAT" evidence="2">
    <location>
        <begin position="64"/>
        <end position="142"/>
    </location>
</feature>
<name>A0A9P6T2P3_9FUNG</name>
<sequence length="142" mass="16343">MIQEWYTTLCKTSRYKEDLVHIRDMHRLLSFKGYRFPQTKKTAAAVLNPADSLKTPAELEEEDRVAHSARLQELIRRGRPEDVRAANELVKKMTGFEQDQKPDYVEQASAELNKILQKAALLNEMLNDVKPGEIVGRGDIFE</sequence>
<dbReference type="GO" id="GO:0043130">
    <property type="term" value="F:ubiquitin binding"/>
    <property type="evidence" value="ECO:0007669"/>
    <property type="project" value="InterPro"/>
</dbReference>
<dbReference type="GO" id="GO:0005829">
    <property type="term" value="C:cytosol"/>
    <property type="evidence" value="ECO:0007669"/>
    <property type="project" value="GOC"/>
</dbReference>
<dbReference type="PROSITE" id="PS50179">
    <property type="entry name" value="VHS"/>
    <property type="match status" value="1"/>
</dbReference>
<proteinExistence type="predicted"/>
<dbReference type="InterPro" id="IPR038425">
    <property type="entry name" value="GAT_sf"/>
</dbReference>
<dbReference type="GO" id="GO:0035091">
    <property type="term" value="F:phosphatidylinositol binding"/>
    <property type="evidence" value="ECO:0007669"/>
    <property type="project" value="InterPro"/>
</dbReference>
<dbReference type="EMBL" id="JAAAID010000197">
    <property type="protein sequence ID" value="KAG0020774.1"/>
    <property type="molecule type" value="Genomic_DNA"/>
</dbReference>
<organism evidence="3 4">
    <name type="scientific">Entomortierella chlamydospora</name>
    <dbReference type="NCBI Taxonomy" id="101097"/>
    <lineage>
        <taxon>Eukaryota</taxon>
        <taxon>Fungi</taxon>
        <taxon>Fungi incertae sedis</taxon>
        <taxon>Mucoromycota</taxon>
        <taxon>Mortierellomycotina</taxon>
        <taxon>Mortierellomycetes</taxon>
        <taxon>Mortierellales</taxon>
        <taxon>Mortierellaceae</taxon>
        <taxon>Entomortierella</taxon>
    </lineage>
</organism>
<dbReference type="GO" id="GO:0006895">
    <property type="term" value="P:Golgi to endosome transport"/>
    <property type="evidence" value="ECO:0007669"/>
    <property type="project" value="TreeGrafter"/>
</dbReference>
<gene>
    <name evidence="3" type="ORF">BGZ80_003614</name>
</gene>
<protein>
    <submittedName>
        <fullName evidence="3">Uncharacterized protein</fullName>
    </submittedName>
</protein>
<dbReference type="InterPro" id="IPR052653">
    <property type="entry name" value="ARF-binding"/>
</dbReference>
<keyword evidence="4" id="KW-1185">Reference proteome</keyword>
<dbReference type="Pfam" id="PF18308">
    <property type="entry name" value="GGA_N-GAT"/>
    <property type="match status" value="1"/>
</dbReference>